<gene>
    <name evidence="1" type="ORF">DJ013_19575</name>
</gene>
<organism evidence="1 2">
    <name type="scientific">Arcticibacterium luteifluviistationis</name>
    <dbReference type="NCBI Taxonomy" id="1784714"/>
    <lineage>
        <taxon>Bacteria</taxon>
        <taxon>Pseudomonadati</taxon>
        <taxon>Bacteroidota</taxon>
        <taxon>Cytophagia</taxon>
        <taxon>Cytophagales</taxon>
        <taxon>Leadbetterellaceae</taxon>
        <taxon>Arcticibacterium</taxon>
    </lineage>
</organism>
<accession>A0A2Z4GGE2</accession>
<dbReference type="PROSITE" id="PS51257">
    <property type="entry name" value="PROKAR_LIPOPROTEIN"/>
    <property type="match status" value="1"/>
</dbReference>
<keyword evidence="2" id="KW-1185">Reference proteome</keyword>
<dbReference type="KEGG" id="als:DJ013_19575"/>
<evidence type="ECO:0008006" key="3">
    <source>
        <dbReference type="Google" id="ProtNLM"/>
    </source>
</evidence>
<dbReference type="RefSeq" id="WP_111373619.1">
    <property type="nucleotide sequence ID" value="NZ_CP029480.1"/>
</dbReference>
<reference evidence="1 2" key="1">
    <citation type="submission" date="2018-05" db="EMBL/GenBank/DDBJ databases">
        <title>Complete genome sequence of Arcticibacterium luteifluviistationis SM1504T, a cytophagaceae bacterium isolated from Arctic surface seawater.</title>
        <authorList>
            <person name="Li Y."/>
            <person name="Qin Q.-L."/>
        </authorList>
    </citation>
    <scope>NUCLEOTIDE SEQUENCE [LARGE SCALE GENOMIC DNA]</scope>
    <source>
        <strain evidence="1 2">SM1504</strain>
    </source>
</reference>
<evidence type="ECO:0000313" key="1">
    <source>
        <dbReference type="EMBL" id="AWW00252.1"/>
    </source>
</evidence>
<dbReference type="Proteomes" id="UP000249873">
    <property type="component" value="Chromosome"/>
</dbReference>
<sequence>MKKRFLQLTLVILTAAVFVSCNKDNNEDIEPQVEITGKWNITSAESNFESQGDNTNSTFDLAKDNLFIEFNSDGTYTSNAEFGIGELALNPNGTVSNTYTYNNGRLDLKLIESSLKKEVILYFHTSSGSNSLILNSDINDLLDAYNDQESSFDFLTSTIIEATIKTYAKLDFMVTLTK</sequence>
<dbReference type="AlphaFoldDB" id="A0A2Z4GGE2"/>
<name>A0A2Z4GGE2_9BACT</name>
<evidence type="ECO:0000313" key="2">
    <source>
        <dbReference type="Proteomes" id="UP000249873"/>
    </source>
</evidence>
<proteinExistence type="predicted"/>
<dbReference type="EMBL" id="CP029480">
    <property type="protein sequence ID" value="AWW00252.1"/>
    <property type="molecule type" value="Genomic_DNA"/>
</dbReference>
<dbReference type="OrthoDB" id="882993at2"/>
<protein>
    <recommendedName>
        <fullName evidence="3">Lipocalin-like domain-containing protein</fullName>
    </recommendedName>
</protein>